<dbReference type="SUPFAM" id="SSF54909">
    <property type="entry name" value="Dimeric alpha+beta barrel"/>
    <property type="match status" value="1"/>
</dbReference>
<keyword evidence="2" id="KW-0503">Monooxygenase</keyword>
<dbReference type="AlphaFoldDB" id="A0A367YW13"/>
<dbReference type="Pfam" id="PF03992">
    <property type="entry name" value="ABM"/>
    <property type="match status" value="1"/>
</dbReference>
<dbReference type="RefSeq" id="WP_114126186.1">
    <property type="nucleotide sequence ID" value="NZ_QOUI01000004.1"/>
</dbReference>
<sequence length="105" mass="11227">MSEPVVVTAYFHPLPGKHDAVVEALHPAIAAVHAEPGCQLYAIHRAPDDTVVMIEKWSSEEYLDVHGSGGAVATLNESLEGLLARPVEVTRLRPIPAGTPEQGQL</sequence>
<protein>
    <submittedName>
        <fullName evidence="2">Antibiotic biosynthesis monooxygenase</fullName>
    </submittedName>
</protein>
<evidence type="ECO:0000313" key="2">
    <source>
        <dbReference type="EMBL" id="RCK70000.1"/>
    </source>
</evidence>
<dbReference type="PROSITE" id="PS51725">
    <property type="entry name" value="ABM"/>
    <property type="match status" value="1"/>
</dbReference>
<evidence type="ECO:0000259" key="1">
    <source>
        <dbReference type="PROSITE" id="PS51725"/>
    </source>
</evidence>
<gene>
    <name evidence="2" type="ORF">DT076_08300</name>
</gene>
<dbReference type="EMBL" id="QOUI01000004">
    <property type="protein sequence ID" value="RCK70000.1"/>
    <property type="molecule type" value="Genomic_DNA"/>
</dbReference>
<accession>A0A367YW13</accession>
<proteinExistence type="predicted"/>
<organism evidence="2 3">
    <name type="scientific">Desertihabitans brevis</name>
    <dbReference type="NCBI Taxonomy" id="2268447"/>
    <lineage>
        <taxon>Bacteria</taxon>
        <taxon>Bacillati</taxon>
        <taxon>Actinomycetota</taxon>
        <taxon>Actinomycetes</taxon>
        <taxon>Propionibacteriales</taxon>
        <taxon>Propionibacteriaceae</taxon>
        <taxon>Desertihabitans</taxon>
    </lineage>
</organism>
<dbReference type="InterPro" id="IPR050744">
    <property type="entry name" value="AI-2_Isomerase_LsrG"/>
</dbReference>
<dbReference type="InterPro" id="IPR007138">
    <property type="entry name" value="ABM_dom"/>
</dbReference>
<evidence type="ECO:0000313" key="3">
    <source>
        <dbReference type="Proteomes" id="UP000252770"/>
    </source>
</evidence>
<keyword evidence="3" id="KW-1185">Reference proteome</keyword>
<dbReference type="PANTHER" id="PTHR33336">
    <property type="entry name" value="QUINOL MONOOXYGENASE YGIN-RELATED"/>
    <property type="match status" value="1"/>
</dbReference>
<comment type="caution">
    <text evidence="2">The sequence shown here is derived from an EMBL/GenBank/DDBJ whole genome shotgun (WGS) entry which is preliminary data.</text>
</comment>
<keyword evidence="2" id="KW-0560">Oxidoreductase</keyword>
<name>A0A367YW13_9ACTN</name>
<dbReference type="Proteomes" id="UP000252770">
    <property type="component" value="Unassembled WGS sequence"/>
</dbReference>
<feature type="domain" description="ABM" evidence="1">
    <location>
        <begin position="5"/>
        <end position="92"/>
    </location>
</feature>
<dbReference type="InterPro" id="IPR011008">
    <property type="entry name" value="Dimeric_a/b-barrel"/>
</dbReference>
<dbReference type="Gene3D" id="3.30.70.100">
    <property type="match status" value="1"/>
</dbReference>
<reference evidence="2 3" key="1">
    <citation type="submission" date="2018-07" db="EMBL/GenBank/DDBJ databases">
        <title>Desertimonas flava gen. nov. sp. nov.</title>
        <authorList>
            <person name="Liu S."/>
        </authorList>
    </citation>
    <scope>NUCLEOTIDE SEQUENCE [LARGE SCALE GENOMIC DNA]</scope>
    <source>
        <strain evidence="2 3">16Sb5-5</strain>
    </source>
</reference>
<dbReference type="GO" id="GO:0004497">
    <property type="term" value="F:monooxygenase activity"/>
    <property type="evidence" value="ECO:0007669"/>
    <property type="project" value="UniProtKB-KW"/>
</dbReference>
<dbReference type="PANTHER" id="PTHR33336:SF15">
    <property type="entry name" value="ABM DOMAIN-CONTAINING PROTEIN"/>
    <property type="match status" value="1"/>
</dbReference>